<feature type="compositionally biased region" description="Pro residues" evidence="1">
    <location>
        <begin position="383"/>
        <end position="434"/>
    </location>
</feature>
<feature type="transmembrane region" description="Helical" evidence="2">
    <location>
        <begin position="807"/>
        <end position="829"/>
    </location>
</feature>
<gene>
    <name evidence="4" type="ORF">CYCCA115_LOCUS18699</name>
</gene>
<dbReference type="EMBL" id="CAKOGP040002058">
    <property type="protein sequence ID" value="CAJ1960374.1"/>
    <property type="molecule type" value="Genomic_DNA"/>
</dbReference>
<comment type="caution">
    <text evidence="4">The sequence shown here is derived from an EMBL/GenBank/DDBJ whole genome shotgun (WGS) entry which is preliminary data.</text>
</comment>
<keyword evidence="2" id="KW-0812">Transmembrane</keyword>
<evidence type="ECO:0000256" key="3">
    <source>
        <dbReference type="SAM" id="SignalP"/>
    </source>
</evidence>
<keyword evidence="2" id="KW-0472">Membrane</keyword>
<sequence>MKPMRRMSKAAFLSFVFIAFVVTTASWHSVHAQVMCPVVKRKVADSLLDKEDPNGPGFREISGLAFSPSQRHNNRPIFFGISDGGGGQRIGLFDSRTGDRLMTLRVSSDFFSNRDWESLTIGSCGKSGVDQTCLYIMDAGDNEARATSGNRGRGSYHVVKIREPRLGEYNDNDRIPTSRMSKLTFYYDHSSSPTNHADCEAMFLDHKGWGDDEAVGDIYLATKWDRENQFRYNRLFHIPASAWSSRLEGNVRFYSPRAIGRYDFEQYENNGGIHIMKRTWTGAEMSMDGTMIGLGNAVRTFVFLRCPGTSVWSAMANPDNRSRACVDWTHPVAGQIETFAWAPDSQRTLSIPEANNPRLGWTELTYNAGDSSKVCTTSLTRPPTRPPTPPPTGRPTRPPTRPPTRRPTPQPTRRPTPSPTPQPTPPPTPQPTRPPTREPTRRPTRNPTPGPTPDPTPGPTRPPTRNPTPGPTREPTPGPTRPPTRNPTPGPTREPTPGPTRPPTRNPTPGPTPKPSPGPTRPPTPGPTMLPTMSDMPSILPSDSPSSEPTTAEPTIQPSAIPSIEPTTAGPTRLPSIMPSGAPTTTAPTITASSNPSESPTTPKPTMSPTSGIFIPTDNPSLVPTVMPSSVPSSTPTDAPSSSPSNVFSGSPSIATPMPSLAPTPMPSLVPTQTPSLLPTNKPSAFPTRGLDDTLTIDIMTEQPTATIDPVNTSESDNGDVSGQEEEKQCFGICPPGIALINPGKRVDIERDEISCSAIEKVYRDQWGANNVCDALAIRARRAGCLCGQNQLELDLGTSSDITETGYTAILAAATAFLLIIFAGVRICLYKHGEEDKNSEVEVNGNRIGDDGLSGIAGIGKSKRIFENEEGREGRKSYSQSWTLWMRQYERRGGTSVAGTFDDTTVAGRFNWGKNASGRNNEFS</sequence>
<evidence type="ECO:0000313" key="5">
    <source>
        <dbReference type="Proteomes" id="UP001295423"/>
    </source>
</evidence>
<name>A0AAD2G2G2_9STRA</name>
<dbReference type="Proteomes" id="UP001295423">
    <property type="component" value="Unassembled WGS sequence"/>
</dbReference>
<feature type="compositionally biased region" description="Pro residues" evidence="1">
    <location>
        <begin position="446"/>
        <end position="528"/>
    </location>
</feature>
<feature type="chain" id="PRO_5041903087" evidence="3">
    <location>
        <begin position="33"/>
        <end position="924"/>
    </location>
</feature>
<keyword evidence="2" id="KW-1133">Transmembrane helix</keyword>
<feature type="signal peptide" evidence="3">
    <location>
        <begin position="1"/>
        <end position="32"/>
    </location>
</feature>
<proteinExistence type="predicted"/>
<evidence type="ECO:0000256" key="2">
    <source>
        <dbReference type="SAM" id="Phobius"/>
    </source>
</evidence>
<protein>
    <submittedName>
        <fullName evidence="4">Uncharacterized protein</fullName>
    </submittedName>
</protein>
<feature type="compositionally biased region" description="Low complexity" evidence="1">
    <location>
        <begin position="620"/>
        <end position="653"/>
    </location>
</feature>
<dbReference type="AlphaFoldDB" id="A0AAD2G2G2"/>
<reference evidence="4" key="1">
    <citation type="submission" date="2023-08" db="EMBL/GenBank/DDBJ databases">
        <authorList>
            <person name="Audoor S."/>
            <person name="Bilcke G."/>
        </authorList>
    </citation>
    <scope>NUCLEOTIDE SEQUENCE</scope>
</reference>
<evidence type="ECO:0000313" key="4">
    <source>
        <dbReference type="EMBL" id="CAJ1960374.1"/>
    </source>
</evidence>
<keyword evidence="3" id="KW-0732">Signal</keyword>
<dbReference type="PRINTS" id="PR01217">
    <property type="entry name" value="PRICHEXTENSN"/>
</dbReference>
<accession>A0AAD2G2G2</accession>
<feature type="compositionally biased region" description="Low complexity" evidence="1">
    <location>
        <begin position="579"/>
        <end position="611"/>
    </location>
</feature>
<evidence type="ECO:0000256" key="1">
    <source>
        <dbReference type="SAM" id="MobiDB-lite"/>
    </source>
</evidence>
<feature type="region of interest" description="Disordered" evidence="1">
    <location>
        <begin position="372"/>
        <end position="660"/>
    </location>
</feature>
<keyword evidence="5" id="KW-1185">Reference proteome</keyword>
<organism evidence="4 5">
    <name type="scientific">Cylindrotheca closterium</name>
    <dbReference type="NCBI Taxonomy" id="2856"/>
    <lineage>
        <taxon>Eukaryota</taxon>
        <taxon>Sar</taxon>
        <taxon>Stramenopiles</taxon>
        <taxon>Ochrophyta</taxon>
        <taxon>Bacillariophyta</taxon>
        <taxon>Bacillariophyceae</taxon>
        <taxon>Bacillariophycidae</taxon>
        <taxon>Bacillariales</taxon>
        <taxon>Bacillariaceae</taxon>
        <taxon>Cylindrotheca</taxon>
    </lineage>
</organism>
<feature type="compositionally biased region" description="Polar residues" evidence="1">
    <location>
        <begin position="541"/>
        <end position="570"/>
    </location>
</feature>